<feature type="non-terminal residue" evidence="1">
    <location>
        <position position="1"/>
    </location>
</feature>
<sequence>LICCKFITKARSKRSHSTNRVYTQNIRYGEKRIEVTFIIIHNLKRKQIILLYF</sequence>
<evidence type="ECO:0000313" key="1">
    <source>
        <dbReference type="EMBL" id="CDW19351.1"/>
    </source>
</evidence>
<proteinExistence type="predicted"/>
<protein>
    <submittedName>
        <fullName evidence="1">Uncharacterized protein</fullName>
    </submittedName>
</protein>
<organism evidence="1">
    <name type="scientific">Lepeophtheirus salmonis</name>
    <name type="common">Salmon louse</name>
    <name type="synonym">Caligus salmonis</name>
    <dbReference type="NCBI Taxonomy" id="72036"/>
    <lineage>
        <taxon>Eukaryota</taxon>
        <taxon>Metazoa</taxon>
        <taxon>Ecdysozoa</taxon>
        <taxon>Arthropoda</taxon>
        <taxon>Crustacea</taxon>
        <taxon>Multicrustacea</taxon>
        <taxon>Hexanauplia</taxon>
        <taxon>Copepoda</taxon>
        <taxon>Siphonostomatoida</taxon>
        <taxon>Caligidae</taxon>
        <taxon>Lepeophtheirus</taxon>
    </lineage>
</organism>
<dbReference type="AlphaFoldDB" id="A0A0K2T1L6"/>
<reference evidence="1" key="1">
    <citation type="submission" date="2014-05" db="EMBL/GenBank/DDBJ databases">
        <authorList>
            <person name="Chronopoulou M."/>
        </authorList>
    </citation>
    <scope>NUCLEOTIDE SEQUENCE</scope>
    <source>
        <tissue evidence="1">Whole organism</tissue>
    </source>
</reference>
<name>A0A0K2T1L6_LEPSM</name>
<dbReference type="EMBL" id="HACA01001990">
    <property type="protein sequence ID" value="CDW19351.1"/>
    <property type="molecule type" value="Transcribed_RNA"/>
</dbReference>
<accession>A0A0K2T1L6</accession>